<accession>A0A9W8NNV2</accession>
<dbReference type="Proteomes" id="UP001148614">
    <property type="component" value="Unassembled WGS sequence"/>
</dbReference>
<dbReference type="EMBL" id="JANPWZ010000032">
    <property type="protein sequence ID" value="KAJ3580069.1"/>
    <property type="molecule type" value="Genomic_DNA"/>
</dbReference>
<reference evidence="2" key="1">
    <citation type="submission" date="2022-07" db="EMBL/GenBank/DDBJ databases">
        <title>Genome Sequence of Xylaria arbuscula.</title>
        <authorList>
            <person name="Buettner E."/>
        </authorList>
    </citation>
    <scope>NUCLEOTIDE SEQUENCE</scope>
    <source>
        <strain evidence="2">VT107</strain>
    </source>
</reference>
<dbReference type="SUPFAM" id="SSF56112">
    <property type="entry name" value="Protein kinase-like (PK-like)"/>
    <property type="match status" value="1"/>
</dbReference>
<keyword evidence="3" id="KW-1185">Reference proteome</keyword>
<gene>
    <name evidence="2" type="ORF">NPX13_g490</name>
</gene>
<proteinExistence type="predicted"/>
<comment type="caution">
    <text evidence="2">The sequence shown here is derived from an EMBL/GenBank/DDBJ whole genome shotgun (WGS) entry which is preliminary data.</text>
</comment>
<dbReference type="Gene3D" id="3.90.1200.10">
    <property type="match status" value="1"/>
</dbReference>
<evidence type="ECO:0000313" key="3">
    <source>
        <dbReference type="Proteomes" id="UP001148614"/>
    </source>
</evidence>
<dbReference type="PANTHER" id="PTHR21310">
    <property type="entry name" value="AMINOGLYCOSIDE PHOSPHOTRANSFERASE-RELATED-RELATED"/>
    <property type="match status" value="1"/>
</dbReference>
<dbReference type="Pfam" id="PF01636">
    <property type="entry name" value="APH"/>
    <property type="match status" value="1"/>
</dbReference>
<evidence type="ECO:0000313" key="2">
    <source>
        <dbReference type="EMBL" id="KAJ3580069.1"/>
    </source>
</evidence>
<evidence type="ECO:0000259" key="1">
    <source>
        <dbReference type="Pfam" id="PF01636"/>
    </source>
</evidence>
<feature type="domain" description="Aminoglycoside phosphotransferase" evidence="1">
    <location>
        <begin position="9"/>
        <end position="212"/>
    </location>
</feature>
<dbReference type="VEuPathDB" id="FungiDB:F4678DRAFT_453307"/>
<dbReference type="InterPro" id="IPR011009">
    <property type="entry name" value="Kinase-like_dom_sf"/>
</dbReference>
<dbReference type="PANTHER" id="PTHR21310:SF48">
    <property type="entry name" value="AMINOGLYCOSIDE PHOSPHOTRANSFERASE DOMAIN-CONTAINING PROTEIN"/>
    <property type="match status" value="1"/>
</dbReference>
<dbReference type="InterPro" id="IPR002575">
    <property type="entry name" value="Aminoglycoside_PTrfase"/>
</dbReference>
<protein>
    <recommendedName>
        <fullName evidence="1">Aminoglycoside phosphotransferase domain-containing protein</fullName>
    </recommendedName>
</protein>
<dbReference type="InterPro" id="IPR051678">
    <property type="entry name" value="AGP_Transferase"/>
</dbReference>
<name>A0A9W8NNV2_9PEZI</name>
<dbReference type="CDD" id="cd05120">
    <property type="entry name" value="APH_ChoK_like"/>
    <property type="match status" value="1"/>
</dbReference>
<organism evidence="2 3">
    <name type="scientific">Xylaria arbuscula</name>
    <dbReference type="NCBI Taxonomy" id="114810"/>
    <lineage>
        <taxon>Eukaryota</taxon>
        <taxon>Fungi</taxon>
        <taxon>Dikarya</taxon>
        <taxon>Ascomycota</taxon>
        <taxon>Pezizomycotina</taxon>
        <taxon>Sordariomycetes</taxon>
        <taxon>Xylariomycetidae</taxon>
        <taxon>Xylariales</taxon>
        <taxon>Xylariaceae</taxon>
        <taxon>Xylaria</taxon>
    </lineage>
</organism>
<dbReference type="AlphaFoldDB" id="A0A9W8NNV2"/>
<sequence length="238" mass="28015">MGGDTEPIEGENMRFARQHLKSVVPRLYAIYQRPRPKRSSPITYIVMEYVHGRPLSEIWSTIGDTERTKIINSLRDSLRILRSITPPDYFGSLGRTKLNDEIFSATGEHENRTTTGPFKTESDLIHALILRYRKEVGDRLHHKADFFQHVLPKTLQGDGKPVFTHGDLQRKNIIVGSGGSITIIDWQPSGWYPVWWEYVITMETEDWKDDWHHYVPRYLSEFPSHYAWYHMLCHELWY</sequence>